<sequence>MVPMTSSTANTSDRGLFDTRFSIGAAAIAAVAALLGVAFAWTGYNGGMLPVLGLELSILTGMIGLLFGFGIATVAFVAAVYMEPGFDQ</sequence>
<proteinExistence type="predicted"/>
<keyword evidence="1" id="KW-0812">Transmembrane</keyword>
<dbReference type="GeneID" id="96154634"/>
<gene>
    <name evidence="2" type="ORF">FGF80_01685</name>
</gene>
<keyword evidence="1" id="KW-0472">Membrane</keyword>
<evidence type="ECO:0000313" key="2">
    <source>
        <dbReference type="EMBL" id="QCW02025.1"/>
    </source>
</evidence>
<evidence type="ECO:0000313" key="3">
    <source>
        <dbReference type="Proteomes" id="UP000307562"/>
    </source>
</evidence>
<feature type="transmembrane region" description="Helical" evidence="1">
    <location>
        <begin position="21"/>
        <end position="44"/>
    </location>
</feature>
<reference evidence="3" key="1">
    <citation type="submission" date="2019-05" db="EMBL/GenBank/DDBJ databases">
        <title>Complete Genome Sequence and Methylation Pattern of the Halophilic Archaeon Natrinema pallidum BOL6-1.</title>
        <authorList>
            <person name="DasSarma P."/>
            <person name="DasSarma B.P."/>
            <person name="DasSarma S.L."/>
            <person name="Martinez F.L."/>
            <person name="Guzman D."/>
            <person name="Roberts R.J."/>
            <person name="DasSarma S."/>
        </authorList>
    </citation>
    <scope>NUCLEOTIDE SEQUENCE [LARGE SCALE GENOMIC DNA]</scope>
    <source>
        <strain evidence="3">BOL6-1</strain>
    </source>
</reference>
<accession>A0A4P9TD66</accession>
<organism evidence="2 3">
    <name type="scientific">Natrinema pallidum</name>
    <dbReference type="NCBI Taxonomy" id="69527"/>
    <lineage>
        <taxon>Archaea</taxon>
        <taxon>Methanobacteriati</taxon>
        <taxon>Methanobacteriota</taxon>
        <taxon>Stenosarchaea group</taxon>
        <taxon>Halobacteria</taxon>
        <taxon>Halobacteriales</taxon>
        <taxon>Natrialbaceae</taxon>
        <taxon>Natrinema</taxon>
    </lineage>
</organism>
<keyword evidence="3" id="KW-1185">Reference proteome</keyword>
<keyword evidence="1" id="KW-1133">Transmembrane helix</keyword>
<dbReference type="Proteomes" id="UP000307562">
    <property type="component" value="Chromosome"/>
</dbReference>
<dbReference type="RefSeq" id="WP_006184282.1">
    <property type="nucleotide sequence ID" value="NZ_CP040637.1"/>
</dbReference>
<dbReference type="KEGG" id="npl:FGF80_01685"/>
<feature type="transmembrane region" description="Helical" evidence="1">
    <location>
        <begin position="56"/>
        <end position="82"/>
    </location>
</feature>
<dbReference type="EMBL" id="CP040637">
    <property type="protein sequence ID" value="QCW02025.1"/>
    <property type="molecule type" value="Genomic_DNA"/>
</dbReference>
<name>A0A4P9TD66_9EURY</name>
<dbReference type="AlphaFoldDB" id="A0A4P9TD66"/>
<evidence type="ECO:0000256" key="1">
    <source>
        <dbReference type="SAM" id="Phobius"/>
    </source>
</evidence>
<protein>
    <submittedName>
        <fullName evidence="2">Uncharacterized protein</fullName>
    </submittedName>
</protein>